<dbReference type="InterPro" id="IPR004752">
    <property type="entry name" value="AmpG_permease/AT-1"/>
</dbReference>
<organism evidence="7 8">
    <name type="scientific">Acinetobacter nosocomialis</name>
    <dbReference type="NCBI Taxonomy" id="106654"/>
    <lineage>
        <taxon>Bacteria</taxon>
        <taxon>Pseudomonadati</taxon>
        <taxon>Pseudomonadota</taxon>
        <taxon>Gammaproteobacteria</taxon>
        <taxon>Moraxellales</taxon>
        <taxon>Moraxellaceae</taxon>
        <taxon>Acinetobacter</taxon>
        <taxon>Acinetobacter calcoaceticus/baumannii complex</taxon>
    </lineage>
</organism>
<feature type="transmembrane region" description="Helical" evidence="6">
    <location>
        <begin position="259"/>
        <end position="282"/>
    </location>
</feature>
<reference evidence="7 8" key="1">
    <citation type="submission" date="2014-04" db="EMBL/GenBank/DDBJ databases">
        <title>The Genome Sequence of Acinetobacter baumanii BIDMC 57.</title>
        <authorList>
            <consortium name="The Broad Institute Genomics Platform"/>
            <consortium name="The Broad Institute Genome Sequencing Center for Infectious Disease"/>
            <person name="Murphy C."/>
            <person name="Cosimi L."/>
            <person name="Cerqueira G."/>
            <person name="Feldgarden M."/>
            <person name="Earl A."/>
            <person name="Spencer M.D."/>
            <person name="Fodor A."/>
            <person name="Sautter R.L."/>
            <person name="Hung D."/>
            <person name="Onderdonk A.B."/>
            <person name="Ernst C."/>
            <person name="Delaney M."/>
            <person name="DuBois A."/>
            <person name="Young S.K."/>
            <person name="Zeng Q."/>
            <person name="Gargeya S."/>
            <person name="Abouelleil A."/>
            <person name="Alvarado L."/>
            <person name="Chapman S.B."/>
            <person name="Gainer-Dewar J."/>
            <person name="Goldberg J."/>
            <person name="Griggs A."/>
            <person name="Gujja S."/>
            <person name="Hansen M."/>
            <person name="Howarth C."/>
            <person name="Imamovic A."/>
            <person name="Larimer J."/>
            <person name="Pearson M."/>
            <person name="Poon T.W."/>
            <person name="Priest M."/>
            <person name="Roberts A."/>
            <person name="Saif S."/>
            <person name="Shea T."/>
            <person name="Sykes S."/>
            <person name="Wortman J."/>
            <person name="Nusbaum C."/>
            <person name="Birren B."/>
        </authorList>
    </citation>
    <scope>NUCLEOTIDE SEQUENCE [LARGE SCALE GENOMIC DNA]</scope>
    <source>
        <strain evidence="7 8">BIDMC 57</strain>
    </source>
</reference>
<feature type="transmembrane region" description="Helical" evidence="6">
    <location>
        <begin position="230"/>
        <end position="253"/>
    </location>
</feature>
<keyword evidence="3 6" id="KW-0812">Transmembrane</keyword>
<evidence type="ECO:0000256" key="1">
    <source>
        <dbReference type="ARBA" id="ARBA00004141"/>
    </source>
</evidence>
<feature type="transmembrane region" description="Helical" evidence="6">
    <location>
        <begin position="385"/>
        <end position="404"/>
    </location>
</feature>
<evidence type="ECO:0000256" key="6">
    <source>
        <dbReference type="SAM" id="Phobius"/>
    </source>
</evidence>
<dbReference type="GO" id="GO:0016020">
    <property type="term" value="C:membrane"/>
    <property type="evidence" value="ECO:0007669"/>
    <property type="project" value="UniProtKB-SubCell"/>
</dbReference>
<comment type="subcellular location">
    <subcellularLocation>
        <location evidence="1">Membrane</location>
        <topology evidence="1">Multi-pass membrane protein</topology>
    </subcellularLocation>
</comment>
<feature type="transmembrane region" description="Helical" evidence="6">
    <location>
        <begin position="193"/>
        <end position="210"/>
    </location>
</feature>
<dbReference type="EMBL" id="JMUI01000003">
    <property type="protein sequence ID" value="KDM57148.1"/>
    <property type="molecule type" value="Genomic_DNA"/>
</dbReference>
<comment type="caution">
    <text evidence="7">The sequence shown here is derived from an EMBL/GenBank/DDBJ whole genome shotgun (WGS) entry which is preliminary data.</text>
</comment>
<evidence type="ECO:0000256" key="4">
    <source>
        <dbReference type="ARBA" id="ARBA00022989"/>
    </source>
</evidence>
<feature type="transmembrane region" description="Helical" evidence="6">
    <location>
        <begin position="163"/>
        <end position="181"/>
    </location>
</feature>
<evidence type="ECO:0000313" key="8">
    <source>
        <dbReference type="Proteomes" id="UP000027208"/>
    </source>
</evidence>
<dbReference type="PANTHER" id="PTHR12778:SF10">
    <property type="entry name" value="MAJOR FACILITATOR SUPERFAMILY DOMAIN-CONTAINING PROTEIN 3"/>
    <property type="match status" value="1"/>
</dbReference>
<keyword evidence="2" id="KW-0813">Transport</keyword>
<dbReference type="Gene3D" id="1.20.1250.20">
    <property type="entry name" value="MFS general substrate transporter like domains"/>
    <property type="match status" value="1"/>
</dbReference>
<accession>A0A836ML01</accession>
<evidence type="ECO:0000313" key="7">
    <source>
        <dbReference type="EMBL" id="KDM57148.1"/>
    </source>
</evidence>
<sequence>MNNLKLAFFGFLSGYIYCFLTVTLQAAFTHLGYPVSFISTMVFALLPYSFKFLWSGFADSVDKSSIKFLISIFIILISFSFFLLILFSDLYSIVFIIMLINLAFLGACFDILTDANLIKNFTDEERSSLLSYYIFGWRIASIFAGGAVLFIFNKIFQGSLSHLFVFSSLIFLIFFIVFTVNKLSDFWKFSRENLFYFLMFLPPISLFFIVKTSLYNLKDSFSVLSDISKLFFYSTFYKLFDLTLSSFVIIFFIKKFELTLEFFGVVNTILPLLAVVFCGYAWGRMSSKFPANYIMLFSLLLKSLTLLFFIYVSFYNEINKVYLLVLFSLNIVSSSFVTYSFSNYLMQAVNSARSSFKFSILTSLSMLLILVSVPVASYLVDNYNWISFFTFIFALQVLSYISVFKIK</sequence>
<protein>
    <recommendedName>
        <fullName evidence="9">MFS transporter</fullName>
    </recommendedName>
</protein>
<dbReference type="AlphaFoldDB" id="A0A836ML01"/>
<feature type="transmembrane region" description="Helical" evidence="6">
    <location>
        <begin position="6"/>
        <end position="28"/>
    </location>
</feature>
<dbReference type="Pfam" id="PF07690">
    <property type="entry name" value="MFS_1"/>
    <property type="match status" value="1"/>
</dbReference>
<evidence type="ECO:0008006" key="9">
    <source>
        <dbReference type="Google" id="ProtNLM"/>
    </source>
</evidence>
<feature type="transmembrane region" description="Helical" evidence="6">
    <location>
        <begin position="358"/>
        <end position="379"/>
    </location>
</feature>
<dbReference type="SUPFAM" id="SSF103473">
    <property type="entry name" value="MFS general substrate transporter"/>
    <property type="match status" value="1"/>
</dbReference>
<gene>
    <name evidence="7" type="ORF">AE32_01259</name>
</gene>
<feature type="transmembrane region" description="Helical" evidence="6">
    <location>
        <begin position="35"/>
        <end position="54"/>
    </location>
</feature>
<feature type="transmembrane region" description="Helical" evidence="6">
    <location>
        <begin position="294"/>
        <end position="315"/>
    </location>
</feature>
<feature type="transmembrane region" description="Helical" evidence="6">
    <location>
        <begin position="93"/>
        <end position="112"/>
    </location>
</feature>
<evidence type="ECO:0000256" key="3">
    <source>
        <dbReference type="ARBA" id="ARBA00022692"/>
    </source>
</evidence>
<dbReference type="GO" id="GO:0022857">
    <property type="term" value="F:transmembrane transporter activity"/>
    <property type="evidence" value="ECO:0007669"/>
    <property type="project" value="InterPro"/>
</dbReference>
<dbReference type="Proteomes" id="UP000027208">
    <property type="component" value="Unassembled WGS sequence"/>
</dbReference>
<proteinExistence type="predicted"/>
<feature type="transmembrane region" description="Helical" evidence="6">
    <location>
        <begin position="66"/>
        <end position="86"/>
    </location>
</feature>
<evidence type="ECO:0000256" key="5">
    <source>
        <dbReference type="ARBA" id="ARBA00023136"/>
    </source>
</evidence>
<dbReference type="InterPro" id="IPR011701">
    <property type="entry name" value="MFS"/>
</dbReference>
<keyword evidence="4 6" id="KW-1133">Transmembrane helix</keyword>
<feature type="transmembrane region" description="Helical" evidence="6">
    <location>
        <begin position="132"/>
        <end position="151"/>
    </location>
</feature>
<name>A0A836ML01_ACINO</name>
<keyword evidence="5 6" id="KW-0472">Membrane</keyword>
<dbReference type="RefSeq" id="WP_004887923.1">
    <property type="nucleotide sequence ID" value="NZ_AMZR01000016.1"/>
</dbReference>
<dbReference type="PANTHER" id="PTHR12778">
    <property type="entry name" value="SOLUTE CARRIER FAMILY 33 ACETYL-COA TRANSPORTER -RELATED"/>
    <property type="match status" value="1"/>
</dbReference>
<feature type="transmembrane region" description="Helical" evidence="6">
    <location>
        <begin position="321"/>
        <end position="346"/>
    </location>
</feature>
<dbReference type="InterPro" id="IPR036259">
    <property type="entry name" value="MFS_trans_sf"/>
</dbReference>
<evidence type="ECO:0000256" key="2">
    <source>
        <dbReference type="ARBA" id="ARBA00022448"/>
    </source>
</evidence>